<dbReference type="Pfam" id="PF02518">
    <property type="entry name" value="HATPase_c"/>
    <property type="match status" value="1"/>
</dbReference>
<dbReference type="GO" id="GO:0034335">
    <property type="term" value="F:DNA negative supercoiling activity"/>
    <property type="evidence" value="ECO:0007669"/>
    <property type="project" value="UniProtKB-ARBA"/>
</dbReference>
<reference evidence="7" key="2">
    <citation type="journal article" date="2021" name="PeerJ">
        <title>Extensive microbial diversity within the chicken gut microbiome revealed by metagenomics and culture.</title>
        <authorList>
            <person name="Gilroy R."/>
            <person name="Ravi A."/>
            <person name="Getino M."/>
            <person name="Pursley I."/>
            <person name="Horton D.L."/>
            <person name="Alikhan N.F."/>
            <person name="Baker D."/>
            <person name="Gharbi K."/>
            <person name="Hall N."/>
            <person name="Watson M."/>
            <person name="Adriaenssens E.M."/>
            <person name="Foster-Nyarko E."/>
            <person name="Jarju S."/>
            <person name="Secka A."/>
            <person name="Antonio M."/>
            <person name="Oren A."/>
            <person name="Chaudhuri R.R."/>
            <person name="La Ragione R."/>
            <person name="Hildebrand F."/>
            <person name="Pallen M.J."/>
        </authorList>
    </citation>
    <scope>NUCLEOTIDE SEQUENCE</scope>
    <source>
        <strain evidence="7">18911</strain>
    </source>
</reference>
<dbReference type="PRINTS" id="PR01159">
    <property type="entry name" value="DNAGYRASEB"/>
</dbReference>
<organism evidence="7 8">
    <name type="scientific">Candidatus Stercoripulliclostridium merdigallinarum</name>
    <dbReference type="NCBI Taxonomy" id="2840951"/>
    <lineage>
        <taxon>Bacteria</taxon>
        <taxon>Bacillati</taxon>
        <taxon>Bacillota</taxon>
        <taxon>Clostridia</taxon>
        <taxon>Eubacteriales</taxon>
        <taxon>Candidatus Stercoripulliclostridium</taxon>
    </lineage>
</organism>
<dbReference type="InterPro" id="IPR020568">
    <property type="entry name" value="Ribosomal_Su5_D2-typ_SF"/>
</dbReference>
<dbReference type="InterPro" id="IPR013760">
    <property type="entry name" value="Topo_IIA-like_dom_sf"/>
</dbReference>
<evidence type="ECO:0000256" key="5">
    <source>
        <dbReference type="ARBA" id="ARBA00023235"/>
    </source>
</evidence>
<protein>
    <recommendedName>
        <fullName evidence="3">DNA topoisomerase (ATP-hydrolyzing)</fullName>
        <ecNumber evidence="3">5.6.2.2</ecNumber>
    </recommendedName>
</protein>
<evidence type="ECO:0000256" key="1">
    <source>
        <dbReference type="ARBA" id="ARBA00000185"/>
    </source>
</evidence>
<dbReference type="CDD" id="cd16928">
    <property type="entry name" value="HATPase_GyrB-like"/>
    <property type="match status" value="1"/>
</dbReference>
<dbReference type="InterPro" id="IPR014721">
    <property type="entry name" value="Ribsml_uS5_D2-typ_fold_subgr"/>
</dbReference>
<dbReference type="InterPro" id="IPR013759">
    <property type="entry name" value="Topo_IIA_B_C"/>
</dbReference>
<evidence type="ECO:0000256" key="2">
    <source>
        <dbReference type="ARBA" id="ARBA00001946"/>
    </source>
</evidence>
<evidence type="ECO:0000259" key="6">
    <source>
        <dbReference type="SMART" id="SM00387"/>
    </source>
</evidence>
<dbReference type="GO" id="GO:0005524">
    <property type="term" value="F:ATP binding"/>
    <property type="evidence" value="ECO:0007669"/>
    <property type="project" value="InterPro"/>
</dbReference>
<keyword evidence="5" id="KW-0413">Isomerase</keyword>
<dbReference type="EMBL" id="DVNF01000149">
    <property type="protein sequence ID" value="HIU60736.1"/>
    <property type="molecule type" value="Genomic_DNA"/>
</dbReference>
<dbReference type="PANTHER" id="PTHR45866">
    <property type="entry name" value="DNA GYRASE/TOPOISOMERASE SUBUNIT B"/>
    <property type="match status" value="1"/>
</dbReference>
<dbReference type="InterPro" id="IPR036890">
    <property type="entry name" value="HATPase_C_sf"/>
</dbReference>
<feature type="domain" description="Histidine kinase/HSP90-like ATPase" evidence="6">
    <location>
        <begin position="37"/>
        <end position="191"/>
    </location>
</feature>
<dbReference type="GO" id="GO:0003677">
    <property type="term" value="F:DNA binding"/>
    <property type="evidence" value="ECO:0007669"/>
    <property type="project" value="UniProtKB-KW"/>
</dbReference>
<evidence type="ECO:0000256" key="3">
    <source>
        <dbReference type="ARBA" id="ARBA00012895"/>
    </source>
</evidence>
<dbReference type="InterPro" id="IPR018522">
    <property type="entry name" value="TopoIIA_CS"/>
</dbReference>
<comment type="caution">
    <text evidence="7">The sequence shown here is derived from an EMBL/GenBank/DDBJ whole genome shotgun (WGS) entry which is preliminary data.</text>
</comment>
<dbReference type="SUPFAM" id="SSF55874">
    <property type="entry name" value="ATPase domain of HSP90 chaperone/DNA topoisomerase II/histidine kinase"/>
    <property type="match status" value="1"/>
</dbReference>
<comment type="cofactor">
    <cofactor evidence="2">
        <name>Mg(2+)</name>
        <dbReference type="ChEBI" id="CHEBI:18420"/>
    </cofactor>
</comment>
<evidence type="ECO:0000313" key="7">
    <source>
        <dbReference type="EMBL" id="HIU60736.1"/>
    </source>
</evidence>
<reference evidence="7" key="1">
    <citation type="submission" date="2020-10" db="EMBL/GenBank/DDBJ databases">
        <authorList>
            <person name="Gilroy R."/>
        </authorList>
    </citation>
    <scope>NUCLEOTIDE SEQUENCE</scope>
    <source>
        <strain evidence="7">18911</strain>
    </source>
</reference>
<keyword evidence="4" id="KW-0238">DNA-binding</keyword>
<proteinExistence type="predicted"/>
<dbReference type="Pfam" id="PF00204">
    <property type="entry name" value="DNA_gyraseB"/>
    <property type="match status" value="1"/>
</dbReference>
<dbReference type="Gene3D" id="3.30.230.10">
    <property type="match status" value="1"/>
</dbReference>
<comment type="catalytic activity">
    <reaction evidence="1">
        <text>ATP-dependent breakage, passage and rejoining of double-stranded DNA.</text>
        <dbReference type="EC" id="5.6.2.2"/>
    </reaction>
</comment>
<dbReference type="FunFam" id="3.30.565.10:FF:000002">
    <property type="entry name" value="DNA gyrase subunit B"/>
    <property type="match status" value="1"/>
</dbReference>
<dbReference type="GO" id="GO:0006265">
    <property type="term" value="P:DNA topological change"/>
    <property type="evidence" value="ECO:0007669"/>
    <property type="project" value="InterPro"/>
</dbReference>
<dbReference type="SUPFAM" id="SSF56719">
    <property type="entry name" value="Type II DNA topoisomerase"/>
    <property type="match status" value="1"/>
</dbReference>
<feature type="non-terminal residue" evidence="7">
    <location>
        <position position="471"/>
    </location>
</feature>
<name>A0A9D1MIH2_9FIRM</name>
<evidence type="ECO:0000313" key="8">
    <source>
        <dbReference type="Proteomes" id="UP000824094"/>
    </source>
</evidence>
<dbReference type="Proteomes" id="UP000824094">
    <property type="component" value="Unassembled WGS sequence"/>
</dbReference>
<dbReference type="PROSITE" id="PS00177">
    <property type="entry name" value="TOPOISOMERASE_II"/>
    <property type="match status" value="1"/>
</dbReference>
<dbReference type="InterPro" id="IPR003594">
    <property type="entry name" value="HATPase_dom"/>
</dbReference>
<dbReference type="InterPro" id="IPR000565">
    <property type="entry name" value="Topo_IIA_B"/>
</dbReference>
<evidence type="ECO:0000256" key="4">
    <source>
        <dbReference type="ARBA" id="ARBA00023125"/>
    </source>
</evidence>
<dbReference type="Gene3D" id="3.40.50.670">
    <property type="match status" value="1"/>
</dbReference>
<gene>
    <name evidence="7" type="ORF">IAB05_05040</name>
</gene>
<sequence>MPKKNEVKTSTYNADAINVLEGLEPVRKRPGMYIGTTGPKGLHHMVWEIVDNAVDEVMNGFADSVTVTLYDDGSVSVLDNGRGIPVDLNTHYNKTGVDLVFTKLHAGGKFSNDDYKYSGGLHGVGASVVNALSEWLEVEVYHDKKVYYERFERVNDPDGTVHSGIATEPLTVKGKTTARGTFVRFKPDKDVFETVEFDGRIIRQHMKELAFLNKGAFFIFEDRRAVDPETGEYRRFEYRYKGGIKDFVENLNADKDKRSDKIIYLEAESDVNGLMVQVAIQYTTTFVENIYSYVNNIPTTDGGTHETGFKLAFTRAMNDYIKRNKLLKDKDKDLQLVGEDYREGMTAVINLKLREVQFEGQTKGKLGNPEVKGIVDSLIYEKLLNYFADPKNKDMALLIAKLAINAGKIRQEEKKIKDALRNSKNSMTGKTAIGKLSNCSGRDYSKNELFIVEGDSAGGSAKKGRDRTFQA</sequence>
<dbReference type="InterPro" id="IPR001241">
    <property type="entry name" value="Topo_IIA"/>
</dbReference>
<dbReference type="AlphaFoldDB" id="A0A9D1MIH2"/>
<dbReference type="SUPFAM" id="SSF54211">
    <property type="entry name" value="Ribosomal protein S5 domain 2-like"/>
    <property type="match status" value="1"/>
</dbReference>
<dbReference type="EC" id="5.6.2.2" evidence="3"/>
<dbReference type="InterPro" id="IPR013506">
    <property type="entry name" value="Topo_IIA_bsu_dom2"/>
</dbReference>
<dbReference type="PANTHER" id="PTHR45866:SF12">
    <property type="entry name" value="DNA TOPOISOMERASE 4 SUBUNIT B"/>
    <property type="match status" value="1"/>
</dbReference>
<dbReference type="CDD" id="cd00822">
    <property type="entry name" value="TopoII_Trans_DNA_gyrase"/>
    <property type="match status" value="1"/>
</dbReference>
<dbReference type="SMART" id="SM00433">
    <property type="entry name" value="TOP2c"/>
    <property type="match status" value="1"/>
</dbReference>
<accession>A0A9D1MIH2</accession>
<dbReference type="PRINTS" id="PR00418">
    <property type="entry name" value="TPI2FAMILY"/>
</dbReference>
<dbReference type="Gene3D" id="3.30.565.10">
    <property type="entry name" value="Histidine kinase-like ATPase, C-terminal domain"/>
    <property type="match status" value="1"/>
</dbReference>
<dbReference type="SMART" id="SM00387">
    <property type="entry name" value="HATPase_c"/>
    <property type="match status" value="1"/>
</dbReference>